<organism evidence="1 2">
    <name type="scientific">Leucogyrophana mollusca</name>
    <dbReference type="NCBI Taxonomy" id="85980"/>
    <lineage>
        <taxon>Eukaryota</taxon>
        <taxon>Fungi</taxon>
        <taxon>Dikarya</taxon>
        <taxon>Basidiomycota</taxon>
        <taxon>Agaricomycotina</taxon>
        <taxon>Agaricomycetes</taxon>
        <taxon>Agaricomycetidae</taxon>
        <taxon>Boletales</taxon>
        <taxon>Boletales incertae sedis</taxon>
        <taxon>Leucogyrophana</taxon>
    </lineage>
</organism>
<dbReference type="Proteomes" id="UP000790709">
    <property type="component" value="Unassembled WGS sequence"/>
</dbReference>
<evidence type="ECO:0000313" key="1">
    <source>
        <dbReference type="EMBL" id="KAH7925131.1"/>
    </source>
</evidence>
<accession>A0ACB8BGY0</accession>
<keyword evidence="2" id="KW-1185">Reference proteome</keyword>
<sequence length="524" mass="58602">MSETDRPDLPSESAIWPLTCDHVFAALQVEDQRAFESLQSFFECRRAASGIRGHLKKLFNSGDVCHEGSSSPISRLPCMILIKIFHHGHVLEGHGSRHELVMSHVCRSWRTIMIRTPSLWTSIRIPPTQSPVLFDLYIERSQNLPLDVLLKGSFNDVLLQGRLLASMRQASAVLSCAHRMRTLKIIVSGDMAYHLLSHFRDVRMPLLRELRVSLTEPEVDHGDAPFDPPFPLLGGGAPALSVLELDCITNHFSAYPVASQLLTSLILSSSLHDHCMPWNEFYQLALALPNLASLGFRGVPVALADGSGVHINLPNLHSLKFDMREPFWGHHNFAGDMLMLLSAPSLTELSLLLECDDDGENNTDRNNASQSFVFYLHATVLYTIIIPPFPALRSLTLACRFDGARGGASKIFVAFPSVTRVIMIGSCASHLLKGWQKADQHFPGLDKQIPWIHLRELELYEPVVDWIDLLSVLELRRRDNLPLKTLRISHSRANMIDVFPLLVGLLNTYVKVETAIGEHCGLAY</sequence>
<name>A0ACB8BGY0_9AGAM</name>
<proteinExistence type="predicted"/>
<comment type="caution">
    <text evidence="1">The sequence shown here is derived from an EMBL/GenBank/DDBJ whole genome shotgun (WGS) entry which is preliminary data.</text>
</comment>
<evidence type="ECO:0000313" key="2">
    <source>
        <dbReference type="Proteomes" id="UP000790709"/>
    </source>
</evidence>
<dbReference type="EMBL" id="MU266408">
    <property type="protein sequence ID" value="KAH7925131.1"/>
    <property type="molecule type" value="Genomic_DNA"/>
</dbReference>
<gene>
    <name evidence="1" type="ORF">BV22DRAFT_457510</name>
</gene>
<protein>
    <submittedName>
        <fullName evidence="1">Uncharacterized protein</fullName>
    </submittedName>
</protein>
<reference evidence="1" key="1">
    <citation type="journal article" date="2021" name="New Phytol.">
        <title>Evolutionary innovations through gain and loss of genes in the ectomycorrhizal Boletales.</title>
        <authorList>
            <person name="Wu G."/>
            <person name="Miyauchi S."/>
            <person name="Morin E."/>
            <person name="Kuo A."/>
            <person name="Drula E."/>
            <person name="Varga T."/>
            <person name="Kohler A."/>
            <person name="Feng B."/>
            <person name="Cao Y."/>
            <person name="Lipzen A."/>
            <person name="Daum C."/>
            <person name="Hundley H."/>
            <person name="Pangilinan J."/>
            <person name="Johnson J."/>
            <person name="Barry K."/>
            <person name="LaButti K."/>
            <person name="Ng V."/>
            <person name="Ahrendt S."/>
            <person name="Min B."/>
            <person name="Choi I.G."/>
            <person name="Park H."/>
            <person name="Plett J.M."/>
            <person name="Magnuson J."/>
            <person name="Spatafora J.W."/>
            <person name="Nagy L.G."/>
            <person name="Henrissat B."/>
            <person name="Grigoriev I.V."/>
            <person name="Yang Z.L."/>
            <person name="Xu J."/>
            <person name="Martin F.M."/>
        </authorList>
    </citation>
    <scope>NUCLEOTIDE SEQUENCE</scope>
    <source>
        <strain evidence="1">KUC20120723A-06</strain>
    </source>
</reference>